<evidence type="ECO:0000313" key="7">
    <source>
        <dbReference type="Proteomes" id="UP000254495"/>
    </source>
</evidence>
<dbReference type="PANTHER" id="PTHR43598">
    <property type="entry name" value="TUNGSTEN-CONTAINING FORMYLMETHANOFURAN DEHYDROGENASE 2 SUBUNIT B"/>
    <property type="match status" value="1"/>
</dbReference>
<protein>
    <submittedName>
        <fullName evidence="6">Formate dehydrogenase-O, large subunit</fullName>
        <ecNumber evidence="6">1.17.1.9</ecNumber>
    </submittedName>
</protein>
<evidence type="ECO:0000256" key="5">
    <source>
        <dbReference type="ARBA" id="ARBA00023002"/>
    </source>
</evidence>
<dbReference type="EMBL" id="UGCU01000001">
    <property type="protein sequence ID" value="STJ14206.1"/>
    <property type="molecule type" value="Genomic_DNA"/>
</dbReference>
<dbReference type="GO" id="GO:0009061">
    <property type="term" value="P:anaerobic respiration"/>
    <property type="evidence" value="ECO:0007669"/>
    <property type="project" value="TreeGrafter"/>
</dbReference>
<evidence type="ECO:0000256" key="4">
    <source>
        <dbReference type="ARBA" id="ARBA00022485"/>
    </source>
</evidence>
<name>A0A376VQY3_ECOLX</name>
<evidence type="ECO:0000256" key="1">
    <source>
        <dbReference type="ARBA" id="ARBA00001966"/>
    </source>
</evidence>
<dbReference type="Proteomes" id="UP000254495">
    <property type="component" value="Unassembled WGS sequence"/>
</dbReference>
<keyword evidence="5 6" id="KW-0560">Oxidoreductase</keyword>
<evidence type="ECO:0000256" key="3">
    <source>
        <dbReference type="ARBA" id="ARBA00010312"/>
    </source>
</evidence>
<dbReference type="GO" id="GO:0030313">
    <property type="term" value="C:cell envelope"/>
    <property type="evidence" value="ECO:0007669"/>
    <property type="project" value="UniProtKB-SubCell"/>
</dbReference>
<evidence type="ECO:0000256" key="2">
    <source>
        <dbReference type="ARBA" id="ARBA00004196"/>
    </source>
</evidence>
<dbReference type="GO" id="GO:0008863">
    <property type="term" value="F:formate dehydrogenase (NAD+) activity"/>
    <property type="evidence" value="ECO:0007669"/>
    <property type="project" value="UniProtKB-EC"/>
</dbReference>
<dbReference type="Gene3D" id="3.40.228.10">
    <property type="entry name" value="Dimethylsulfoxide Reductase, domain 2"/>
    <property type="match status" value="1"/>
</dbReference>
<comment type="subcellular location">
    <subcellularLocation>
        <location evidence="2">Cell envelope</location>
    </subcellularLocation>
</comment>
<dbReference type="GO" id="GO:0009055">
    <property type="term" value="F:electron transfer activity"/>
    <property type="evidence" value="ECO:0007669"/>
    <property type="project" value="TreeGrafter"/>
</dbReference>
<evidence type="ECO:0000313" key="6">
    <source>
        <dbReference type="EMBL" id="STJ14206.1"/>
    </source>
</evidence>
<dbReference type="SUPFAM" id="SSF53706">
    <property type="entry name" value="Formate dehydrogenase/DMSO reductase, domains 1-3"/>
    <property type="match status" value="1"/>
</dbReference>
<dbReference type="EC" id="1.17.1.9" evidence="6"/>
<organism evidence="6 7">
    <name type="scientific">Escherichia coli</name>
    <dbReference type="NCBI Taxonomy" id="562"/>
    <lineage>
        <taxon>Bacteria</taxon>
        <taxon>Pseudomonadati</taxon>
        <taxon>Pseudomonadota</taxon>
        <taxon>Gammaproteobacteria</taxon>
        <taxon>Enterobacterales</taxon>
        <taxon>Enterobacteriaceae</taxon>
        <taxon>Escherichia</taxon>
    </lineage>
</organism>
<comment type="cofactor">
    <cofactor evidence="1">
        <name>[4Fe-4S] cluster</name>
        <dbReference type="ChEBI" id="CHEBI:49883"/>
    </cofactor>
</comment>
<sequence>MKMACSPAMTRKNAKYDKSSWTYELDENGFAKRDTTLQHPRCVWNLLKQHVSRYTPDVVENICGTPKDAFLKVCEYIAETSAHDKNCLVPICPRLDATLRWCAKHSYDGDDPAAARQHGDGRRRR</sequence>
<reference evidence="6 7" key="1">
    <citation type="submission" date="2018-06" db="EMBL/GenBank/DDBJ databases">
        <authorList>
            <consortium name="Pathogen Informatics"/>
            <person name="Doyle S."/>
        </authorList>
    </citation>
    <scope>NUCLEOTIDE SEQUENCE [LARGE SCALE GENOMIC DNA]</scope>
    <source>
        <strain evidence="6 7">NCTC9077</strain>
    </source>
</reference>
<keyword evidence="4" id="KW-0479">Metal-binding</keyword>
<proteinExistence type="inferred from homology"/>
<dbReference type="GO" id="GO:0030151">
    <property type="term" value="F:molybdenum ion binding"/>
    <property type="evidence" value="ECO:0007669"/>
    <property type="project" value="TreeGrafter"/>
</dbReference>
<keyword evidence="4" id="KW-0004">4Fe-4S</keyword>
<keyword evidence="4" id="KW-0411">Iron-sulfur</keyword>
<gene>
    <name evidence="6" type="primary">fdoG_3</name>
    <name evidence="6" type="ORF">NCTC9077_06045</name>
</gene>
<dbReference type="PANTHER" id="PTHR43598:SF1">
    <property type="entry name" value="FORMATE DEHYDROGENASE-O MAJOR SUBUNIT"/>
    <property type="match status" value="1"/>
</dbReference>
<dbReference type="GO" id="GO:0051539">
    <property type="term" value="F:4 iron, 4 sulfur cluster binding"/>
    <property type="evidence" value="ECO:0007669"/>
    <property type="project" value="UniProtKB-KW"/>
</dbReference>
<comment type="similarity">
    <text evidence="3">Belongs to the prokaryotic molybdopterin-containing oxidoreductase family.</text>
</comment>
<keyword evidence="4" id="KW-0408">Iron</keyword>
<dbReference type="AlphaFoldDB" id="A0A376VQY3"/>
<accession>A0A376VQY3</accession>